<dbReference type="SUPFAM" id="SSF53067">
    <property type="entry name" value="Actin-like ATPase domain"/>
    <property type="match status" value="2"/>
</dbReference>
<comment type="similarity">
    <text evidence="5 6">Belongs to the FtsA/MreB family.</text>
</comment>
<evidence type="ECO:0000256" key="2">
    <source>
        <dbReference type="ARBA" id="ARBA00022618"/>
    </source>
</evidence>
<evidence type="ECO:0000256" key="1">
    <source>
        <dbReference type="ARBA" id="ARBA00022475"/>
    </source>
</evidence>
<keyword evidence="1 5" id="KW-1003">Cell membrane</keyword>
<organism evidence="8 9">
    <name type="scientific">Oryzisolibacter propanilivorax</name>
    <dbReference type="NCBI Taxonomy" id="1527607"/>
    <lineage>
        <taxon>Bacteria</taxon>
        <taxon>Pseudomonadati</taxon>
        <taxon>Pseudomonadota</taxon>
        <taxon>Betaproteobacteria</taxon>
        <taxon>Burkholderiales</taxon>
        <taxon>Comamonadaceae</taxon>
        <taxon>Oryzisolibacter</taxon>
    </lineage>
</organism>
<accession>A0A1G9RPY4</accession>
<dbReference type="InterPro" id="IPR043129">
    <property type="entry name" value="ATPase_NBD"/>
</dbReference>
<keyword evidence="2 5" id="KW-0132">Cell division</keyword>
<keyword evidence="9" id="KW-1185">Reference proteome</keyword>
<dbReference type="Pfam" id="PF02491">
    <property type="entry name" value="SHS2_FTSA"/>
    <property type="match status" value="1"/>
</dbReference>
<dbReference type="GO" id="GO:0009898">
    <property type="term" value="C:cytoplasmic side of plasma membrane"/>
    <property type="evidence" value="ECO:0007669"/>
    <property type="project" value="UniProtKB-UniRule"/>
</dbReference>
<dbReference type="Proteomes" id="UP000198552">
    <property type="component" value="Unassembled WGS sequence"/>
</dbReference>
<dbReference type="PANTHER" id="PTHR32432">
    <property type="entry name" value="CELL DIVISION PROTEIN FTSA-RELATED"/>
    <property type="match status" value="1"/>
</dbReference>
<dbReference type="GO" id="GO:0043093">
    <property type="term" value="P:FtsZ-dependent cytokinesis"/>
    <property type="evidence" value="ECO:0007669"/>
    <property type="project" value="UniProtKB-UniRule"/>
</dbReference>
<dbReference type="NCBIfam" id="NF007009">
    <property type="entry name" value="PRK09472.1"/>
    <property type="match status" value="1"/>
</dbReference>
<dbReference type="HAMAP" id="MF_02033">
    <property type="entry name" value="FtsA"/>
    <property type="match status" value="1"/>
</dbReference>
<dbReference type="InterPro" id="IPR003494">
    <property type="entry name" value="SHS2_FtsA"/>
</dbReference>
<dbReference type="SMART" id="SM00842">
    <property type="entry name" value="FtsA"/>
    <property type="match status" value="1"/>
</dbReference>
<keyword evidence="3 5" id="KW-0472">Membrane</keyword>
<dbReference type="PIRSF" id="PIRSF003101">
    <property type="entry name" value="FtsA"/>
    <property type="match status" value="1"/>
</dbReference>
<dbReference type="PANTHER" id="PTHR32432:SF4">
    <property type="entry name" value="CELL DIVISION PROTEIN FTSA"/>
    <property type="match status" value="1"/>
</dbReference>
<dbReference type="Pfam" id="PF14450">
    <property type="entry name" value="FtsA"/>
    <property type="match status" value="2"/>
</dbReference>
<dbReference type="InterPro" id="IPR050696">
    <property type="entry name" value="FtsA/MreB"/>
</dbReference>
<evidence type="ECO:0000313" key="8">
    <source>
        <dbReference type="EMBL" id="SDM25232.1"/>
    </source>
</evidence>
<dbReference type="InterPro" id="IPR020823">
    <property type="entry name" value="Cell_div_FtsA"/>
</dbReference>
<proteinExistence type="inferred from homology"/>
<comment type="subunit">
    <text evidence="5">Self-interacts. Interacts with FtsZ.</text>
</comment>
<dbReference type="GO" id="GO:0032153">
    <property type="term" value="C:cell division site"/>
    <property type="evidence" value="ECO:0007669"/>
    <property type="project" value="UniProtKB-UniRule"/>
</dbReference>
<sequence length="409" mass="43548">MAREYKDVVVGLDIGTAKVMAVVAEVMGNGELKLAGLGVAPGNGLKRGVVVNIDATVQSIQQALKEAELMADCKIQRVYTGITGSHIRGRNSRGMVAIKDREVTATDVARVVETAKAINISSDQRLLLVEPQEFVIDGQDVREPIGMSGIRLEANIHIVTGAQSAAENIIKCVRRCGLEVEQLMLNPLASSHAVLTDDERELGVALVDIGAGTTDVAVFTGGAIRHTAVIPIAGDLITSDIAMALRTPTKDAEDIKVENGYAKQLLADPEAQVEVPGLGDRSPRMLSRQALAGVIEPRVEEIFSLVQQVIRESGYEEVLSSGIVLTGGSAVMPGMVELGEDIFLKPVRRGMPKYSGALADMIAQPRAATVMGLLEEARLARLRGFKVAAKSGSVKTAFGRFKDFIVGNF</sequence>
<dbReference type="Gene3D" id="3.30.420.40">
    <property type="match status" value="2"/>
</dbReference>
<evidence type="ECO:0000256" key="6">
    <source>
        <dbReference type="PIRNR" id="PIRNR003101"/>
    </source>
</evidence>
<evidence type="ECO:0000256" key="3">
    <source>
        <dbReference type="ARBA" id="ARBA00023136"/>
    </source>
</evidence>
<comment type="subcellular location">
    <subcellularLocation>
        <location evidence="5">Cell membrane</location>
        <topology evidence="5">Peripheral membrane protein</topology>
        <orientation evidence="5">Cytoplasmic side</orientation>
    </subcellularLocation>
    <text evidence="5">Localizes to the Z ring in an FtsZ-dependent manner. Targeted to the membrane through a conserved C-terminal amphipathic helix.</text>
</comment>
<dbReference type="RefSeq" id="WP_091568495.1">
    <property type="nucleotide sequence ID" value="NZ_FNHP01000003.1"/>
</dbReference>
<protein>
    <recommendedName>
        <fullName evidence="5 6">Cell division protein FtsA</fullName>
    </recommendedName>
</protein>
<name>A0A1G9RPY4_9BURK</name>
<dbReference type="NCBIfam" id="TIGR01174">
    <property type="entry name" value="ftsA"/>
    <property type="match status" value="1"/>
</dbReference>
<dbReference type="EMBL" id="FNHP01000003">
    <property type="protein sequence ID" value="SDM25232.1"/>
    <property type="molecule type" value="Genomic_DNA"/>
</dbReference>
<dbReference type="CDD" id="cd24048">
    <property type="entry name" value="ASKHA_NBD_FtsA"/>
    <property type="match status" value="1"/>
</dbReference>
<dbReference type="OrthoDB" id="9810567at2"/>
<evidence type="ECO:0000259" key="7">
    <source>
        <dbReference type="SMART" id="SM00842"/>
    </source>
</evidence>
<feature type="domain" description="SHS2" evidence="7">
    <location>
        <begin position="9"/>
        <end position="194"/>
    </location>
</feature>
<evidence type="ECO:0000256" key="4">
    <source>
        <dbReference type="ARBA" id="ARBA00023306"/>
    </source>
</evidence>
<dbReference type="AlphaFoldDB" id="A0A1G9RPY4"/>
<dbReference type="STRING" id="1527607.SAMN05428957_103415"/>
<comment type="function">
    <text evidence="5 6">Cell division protein that is involved in the assembly of the Z ring. May serve as a membrane anchor for the Z ring.</text>
</comment>
<evidence type="ECO:0000256" key="5">
    <source>
        <dbReference type="HAMAP-Rule" id="MF_02033"/>
    </source>
</evidence>
<gene>
    <name evidence="5" type="primary">ftsA</name>
    <name evidence="8" type="ORF">SAMN05428957_103415</name>
</gene>
<keyword evidence="4 5" id="KW-0131">Cell cycle</keyword>
<reference evidence="9" key="1">
    <citation type="submission" date="2016-10" db="EMBL/GenBank/DDBJ databases">
        <authorList>
            <person name="Varghese N."/>
            <person name="Submissions S."/>
        </authorList>
    </citation>
    <scope>NUCLEOTIDE SEQUENCE [LARGE SCALE GENOMIC DNA]</scope>
    <source>
        <strain evidence="9">EPL6</strain>
    </source>
</reference>
<evidence type="ECO:0000313" key="9">
    <source>
        <dbReference type="Proteomes" id="UP000198552"/>
    </source>
</evidence>